<keyword evidence="1" id="KW-0472">Membrane</keyword>
<feature type="transmembrane region" description="Helical" evidence="1">
    <location>
        <begin position="210"/>
        <end position="234"/>
    </location>
</feature>
<dbReference type="EMBL" id="BLKT01000003">
    <property type="protein sequence ID" value="GFG56979.1"/>
    <property type="molecule type" value="Genomic_DNA"/>
</dbReference>
<feature type="transmembrane region" description="Helical" evidence="1">
    <location>
        <begin position="12"/>
        <end position="31"/>
    </location>
</feature>
<reference evidence="2 3" key="1">
    <citation type="journal article" date="2019" name="Emerg. Microbes Infect.">
        <title>Comprehensive subspecies identification of 175 nontuberculous mycobacteria species based on 7547 genomic profiles.</title>
        <authorList>
            <person name="Matsumoto Y."/>
            <person name="Kinjo T."/>
            <person name="Motooka D."/>
            <person name="Nabeya D."/>
            <person name="Jung N."/>
            <person name="Uechi K."/>
            <person name="Horii T."/>
            <person name="Iida T."/>
            <person name="Fujita J."/>
            <person name="Nakamura S."/>
        </authorList>
    </citation>
    <scope>NUCLEOTIDE SEQUENCE [LARGE SCALE GENOMIC DNA]</scope>
    <source>
        <strain evidence="2 3">JCM 13392</strain>
    </source>
</reference>
<dbReference type="InterPro" id="IPR025333">
    <property type="entry name" value="DUF4239"/>
</dbReference>
<dbReference type="Proteomes" id="UP000465241">
    <property type="component" value="Unassembled WGS sequence"/>
</dbReference>
<proteinExistence type="predicted"/>
<evidence type="ECO:0000313" key="2">
    <source>
        <dbReference type="EMBL" id="GFG56979.1"/>
    </source>
</evidence>
<dbReference type="AlphaFoldDB" id="A0A7I9WHF8"/>
<feature type="transmembrane region" description="Helical" evidence="1">
    <location>
        <begin position="51"/>
        <end position="70"/>
    </location>
</feature>
<keyword evidence="1" id="KW-1133">Transmembrane helix</keyword>
<feature type="transmembrane region" description="Helical" evidence="1">
    <location>
        <begin position="187"/>
        <end position="205"/>
    </location>
</feature>
<name>A0A7I9WHF8_9MYCO</name>
<comment type="caution">
    <text evidence="2">The sequence shown here is derived from an EMBL/GenBank/DDBJ whole genome shotgun (WGS) entry which is preliminary data.</text>
</comment>
<organism evidence="2 3">
    <name type="scientific">Mycolicibacterium murale</name>
    <dbReference type="NCBI Taxonomy" id="182220"/>
    <lineage>
        <taxon>Bacteria</taxon>
        <taxon>Bacillati</taxon>
        <taxon>Actinomycetota</taxon>
        <taxon>Actinomycetes</taxon>
        <taxon>Mycobacteriales</taxon>
        <taxon>Mycobacteriaceae</taxon>
        <taxon>Mycolicibacterium</taxon>
    </lineage>
</organism>
<dbReference type="Pfam" id="PF14023">
    <property type="entry name" value="Bestrophin-like"/>
    <property type="match status" value="1"/>
</dbReference>
<evidence type="ECO:0000313" key="3">
    <source>
        <dbReference type="Proteomes" id="UP000465241"/>
    </source>
</evidence>
<evidence type="ECO:0000256" key="1">
    <source>
        <dbReference type="SAM" id="Phobius"/>
    </source>
</evidence>
<gene>
    <name evidence="2" type="ORF">MMUR_11150</name>
</gene>
<keyword evidence="1" id="KW-0812">Transmembrane</keyword>
<evidence type="ECO:0008006" key="4">
    <source>
        <dbReference type="Google" id="ProtNLM"/>
    </source>
</evidence>
<keyword evidence="3" id="KW-1185">Reference proteome</keyword>
<sequence>MVMLLQLPPALLGLAWVTIIVAGAVGGLILFRRVVPHSRVEAANSVSSTVFQLGSVLYAVLVAFVVVVVWEQFGEAEDASRDEATAISDLLRDSAALPPQNQAEAQNALLAYTRHVVDEEFPRMRHGEKISDQSDQLTAVWEVYLRVEPRTRNQIAFFDHQIVRLNDLAGDRKVRTSTADAQVPGELWVLLVGGGAVILTFTFLLGTRDLFVHAVAVGLTAALLGFVLFLVFALEHPFVGELSVPPTVYVDVLESWG</sequence>
<accession>A0A7I9WHF8</accession>
<protein>
    <recommendedName>
        <fullName evidence="4">DUF4239 domain-containing protein</fullName>
    </recommendedName>
</protein>